<feature type="transmembrane region" description="Helical" evidence="6">
    <location>
        <begin position="28"/>
        <end position="45"/>
    </location>
</feature>
<evidence type="ECO:0000256" key="1">
    <source>
        <dbReference type="ARBA" id="ARBA00004651"/>
    </source>
</evidence>
<accession>A0ABS6IX00</accession>
<dbReference type="SUPFAM" id="SSF56281">
    <property type="entry name" value="Metallo-hydrolase/oxidoreductase"/>
    <property type="match status" value="1"/>
</dbReference>
<evidence type="ECO:0000256" key="2">
    <source>
        <dbReference type="ARBA" id="ARBA00022475"/>
    </source>
</evidence>
<evidence type="ECO:0000256" key="4">
    <source>
        <dbReference type="ARBA" id="ARBA00022989"/>
    </source>
</evidence>
<dbReference type="NCBIfam" id="TIGR00360">
    <property type="entry name" value="ComEC_N-term"/>
    <property type="match status" value="1"/>
</dbReference>
<feature type="transmembrane region" description="Helical" evidence="6">
    <location>
        <begin position="251"/>
        <end position="274"/>
    </location>
</feature>
<keyword evidence="5 6" id="KW-0472">Membrane</keyword>
<dbReference type="RefSeq" id="WP_178695408.1">
    <property type="nucleotide sequence ID" value="NZ_JAHPJJ010000009.1"/>
</dbReference>
<dbReference type="Pfam" id="PF00753">
    <property type="entry name" value="Lactamase_B"/>
    <property type="match status" value="1"/>
</dbReference>
<evidence type="ECO:0000259" key="7">
    <source>
        <dbReference type="SMART" id="SM00849"/>
    </source>
</evidence>
<dbReference type="InterPro" id="IPR004477">
    <property type="entry name" value="ComEC_N"/>
</dbReference>
<name>A0ABS6IX00_9LACO</name>
<proteinExistence type="predicted"/>
<keyword evidence="3 6" id="KW-0812">Transmembrane</keyword>
<keyword evidence="9" id="KW-1185">Reference proteome</keyword>
<gene>
    <name evidence="8" type="ORF">KSL82_04665</name>
</gene>
<dbReference type="PANTHER" id="PTHR30619:SF1">
    <property type="entry name" value="RECOMBINATION PROTEIN 2"/>
    <property type="match status" value="1"/>
</dbReference>
<dbReference type="InterPro" id="IPR035681">
    <property type="entry name" value="ComA-like_MBL"/>
</dbReference>
<feature type="domain" description="Metallo-beta-lactamase" evidence="7">
    <location>
        <begin position="473"/>
        <end position="678"/>
    </location>
</feature>
<keyword evidence="4 6" id="KW-1133">Transmembrane helix</keyword>
<feature type="transmembrane region" description="Helical" evidence="6">
    <location>
        <begin position="214"/>
        <end position="231"/>
    </location>
</feature>
<evidence type="ECO:0000256" key="3">
    <source>
        <dbReference type="ARBA" id="ARBA00022692"/>
    </source>
</evidence>
<comment type="caution">
    <text evidence="8">The sequence shown here is derived from an EMBL/GenBank/DDBJ whole genome shotgun (WGS) entry which is preliminary data.</text>
</comment>
<dbReference type="InterPro" id="IPR001279">
    <property type="entry name" value="Metallo-B-lactamas"/>
</dbReference>
<dbReference type="InterPro" id="IPR052159">
    <property type="entry name" value="Competence_DNA_uptake"/>
</dbReference>
<evidence type="ECO:0000256" key="6">
    <source>
        <dbReference type="SAM" id="Phobius"/>
    </source>
</evidence>
<feature type="transmembrane region" description="Helical" evidence="6">
    <location>
        <begin position="443"/>
        <end position="463"/>
    </location>
</feature>
<dbReference type="NCBIfam" id="TIGR00361">
    <property type="entry name" value="ComEC_Rec2"/>
    <property type="match status" value="1"/>
</dbReference>
<dbReference type="SMART" id="SM00849">
    <property type="entry name" value="Lactamase_B"/>
    <property type="match status" value="1"/>
</dbReference>
<feature type="transmembrane region" description="Helical" evidence="6">
    <location>
        <begin position="337"/>
        <end position="365"/>
    </location>
</feature>
<feature type="transmembrane region" description="Helical" evidence="6">
    <location>
        <begin position="7"/>
        <end position="22"/>
    </location>
</feature>
<dbReference type="Gene3D" id="3.60.15.10">
    <property type="entry name" value="Ribonuclease Z/Hydroxyacylglutathione hydrolase-like"/>
    <property type="match status" value="1"/>
</dbReference>
<feature type="transmembrane region" description="Helical" evidence="6">
    <location>
        <begin position="414"/>
        <end position="436"/>
    </location>
</feature>
<evidence type="ECO:0000313" key="9">
    <source>
        <dbReference type="Proteomes" id="UP001196248"/>
    </source>
</evidence>
<keyword evidence="2" id="KW-1003">Cell membrane</keyword>
<sequence length="739" mass="85127">MIILNHYYWLLILLALIFYRIISLKERLILIITCCIAVLVSVGCFNEQQKIRSTTVKQQCEITNRTYLVLPDQVTSNDYFISARATDIKTGERIILVYFAKNYREVQKISKTRELVRWTISGNKHPLEPATNFNQFDSQRYYWQFHIYNQVKCKQLRIENDYQPGLTQRCHILRAKLSTYFSHFPHPLASYCQQLILGMKNDQSAEMLENVKRLGLLHLFCISGMHVVLIIDCLRKGLIRVRFNREDIEWFLIVSLPVYLIIGGGSISLIRAVIMAEMSLIQRVTGLSSLDGWAMSLLGGLLFDPWLLLTLGGQLSYLLSFALQVIPDNIRSYRQSLLLNLVSLPSVLAFVYEIHLLTFICSFLIIPFFSEIIFPAVIISALLFKWLPLFPVLVNSLLREFEWLLGELSSWPGLIRFGKPSVIIIWLLFIVTLLIIDHYRLRTLLFLAGLYAIAFITVHVPLYGEVSFVDIGQGDSVIIRYPFSNRVELIDTGGKLSFGKRLTRAKRDYATKTSINYLKSCGVSKIDTIYLSHHDLDHIGYLTSILQNFRVKRIVVPKGMEKQYSLMKLIPVDYQQAPQILPVVAGNKLSCSKLHVLHPFDRGRGRNEDSMVLVGAFGQLKFMFMGDLDRQGERNVIQRSPDLRVDVLKLGHHGSRTSSDPEFIRQLLPRIGIISAGRQNRYGHPNQETIITLGKNNVKSISTQKYGMIRYRYYGNNYHWQTKLKGDEYGWMLPRLNNK</sequence>
<dbReference type="InterPro" id="IPR004797">
    <property type="entry name" value="Competence_ComEC/Rec2"/>
</dbReference>
<feature type="transmembrane region" description="Helical" evidence="6">
    <location>
        <begin position="372"/>
        <end position="394"/>
    </location>
</feature>
<evidence type="ECO:0000256" key="5">
    <source>
        <dbReference type="ARBA" id="ARBA00023136"/>
    </source>
</evidence>
<protein>
    <submittedName>
        <fullName evidence="8">DNA internalization-related competence protein ComEC/Rec2</fullName>
    </submittedName>
</protein>
<dbReference type="InterPro" id="IPR036866">
    <property type="entry name" value="RibonucZ/Hydroxyglut_hydro"/>
</dbReference>
<organism evidence="8 9">
    <name type="scientific">Limosilactobacillus portuensis</name>
    <dbReference type="NCBI Taxonomy" id="2742601"/>
    <lineage>
        <taxon>Bacteria</taxon>
        <taxon>Bacillati</taxon>
        <taxon>Bacillota</taxon>
        <taxon>Bacilli</taxon>
        <taxon>Lactobacillales</taxon>
        <taxon>Lactobacillaceae</taxon>
        <taxon>Limosilactobacillus</taxon>
    </lineage>
</organism>
<feature type="transmembrane region" description="Helical" evidence="6">
    <location>
        <begin position="295"/>
        <end position="317"/>
    </location>
</feature>
<dbReference type="EMBL" id="JAHPJJ010000009">
    <property type="protein sequence ID" value="MBU9695189.1"/>
    <property type="molecule type" value="Genomic_DNA"/>
</dbReference>
<reference evidence="8 9" key="1">
    <citation type="submission" date="2021-06" db="EMBL/GenBank/DDBJ databases">
        <title>Limosilactobacillus angelus sp. nov., isolated from the human vagina.</title>
        <authorList>
            <person name="Chen Y.-S."/>
        </authorList>
    </citation>
    <scope>NUCLEOTIDE SEQUENCE [LARGE SCALE GENOMIC DNA]</scope>
    <source>
        <strain evidence="8 9">P5L02</strain>
    </source>
</reference>
<dbReference type="Proteomes" id="UP001196248">
    <property type="component" value="Unassembled WGS sequence"/>
</dbReference>
<dbReference type="PANTHER" id="PTHR30619">
    <property type="entry name" value="DNA INTERNALIZATION/COMPETENCE PROTEIN COMEC/REC2"/>
    <property type="match status" value="1"/>
</dbReference>
<dbReference type="CDD" id="cd07731">
    <property type="entry name" value="ComA-like_MBL-fold"/>
    <property type="match status" value="1"/>
</dbReference>
<dbReference type="Pfam" id="PF03772">
    <property type="entry name" value="Competence"/>
    <property type="match status" value="1"/>
</dbReference>
<comment type="subcellular location">
    <subcellularLocation>
        <location evidence="1">Cell membrane</location>
        <topology evidence="1">Multi-pass membrane protein</topology>
    </subcellularLocation>
</comment>
<evidence type="ECO:0000313" key="8">
    <source>
        <dbReference type="EMBL" id="MBU9695189.1"/>
    </source>
</evidence>